<evidence type="ECO:0000256" key="3">
    <source>
        <dbReference type="ARBA" id="ARBA00022598"/>
    </source>
</evidence>
<evidence type="ECO:0000259" key="9">
    <source>
        <dbReference type="PROSITE" id="PS50263"/>
    </source>
</evidence>
<dbReference type="GO" id="GO:0004359">
    <property type="term" value="F:glutaminase activity"/>
    <property type="evidence" value="ECO:0007669"/>
    <property type="project" value="InterPro"/>
</dbReference>
<dbReference type="InterPro" id="IPR003694">
    <property type="entry name" value="NAD_synthase"/>
</dbReference>
<evidence type="ECO:0000313" key="11">
    <source>
        <dbReference type="Proteomes" id="UP000225379"/>
    </source>
</evidence>
<evidence type="ECO:0000256" key="7">
    <source>
        <dbReference type="PIRNR" id="PIRNR006630"/>
    </source>
</evidence>
<dbReference type="GO" id="GO:0009435">
    <property type="term" value="P:NAD+ biosynthetic process"/>
    <property type="evidence" value="ECO:0007669"/>
    <property type="project" value="UniProtKB-UniRule"/>
</dbReference>
<comment type="catalytic activity">
    <reaction evidence="7">
        <text>deamido-NAD(+) + L-glutamine + ATP + H2O = L-glutamate + AMP + diphosphate + NAD(+) + H(+)</text>
        <dbReference type="Rhea" id="RHEA:24384"/>
        <dbReference type="ChEBI" id="CHEBI:15377"/>
        <dbReference type="ChEBI" id="CHEBI:15378"/>
        <dbReference type="ChEBI" id="CHEBI:29985"/>
        <dbReference type="ChEBI" id="CHEBI:30616"/>
        <dbReference type="ChEBI" id="CHEBI:33019"/>
        <dbReference type="ChEBI" id="CHEBI:57540"/>
        <dbReference type="ChEBI" id="CHEBI:58359"/>
        <dbReference type="ChEBI" id="CHEBI:58437"/>
        <dbReference type="ChEBI" id="CHEBI:456215"/>
        <dbReference type="EC" id="6.3.5.1"/>
    </reaction>
</comment>
<dbReference type="PANTHER" id="PTHR23090">
    <property type="entry name" value="NH 3 /GLUTAMINE-DEPENDENT NAD + SYNTHETASE"/>
    <property type="match status" value="1"/>
</dbReference>
<dbReference type="Pfam" id="PF02540">
    <property type="entry name" value="NAD_synthase"/>
    <property type="match status" value="1"/>
</dbReference>
<dbReference type="NCBIfam" id="TIGR00552">
    <property type="entry name" value="nadE"/>
    <property type="match status" value="1"/>
</dbReference>
<comment type="similarity">
    <text evidence="8">Belongs to the NAD synthetase family.</text>
</comment>
<comment type="pathway">
    <text evidence="1 7">Cofactor biosynthesis; NAD(+) biosynthesis; NAD(+) from deamido-NAD(+) (L-Gln route): step 1/1.</text>
</comment>
<dbReference type="SUPFAM" id="SSF52402">
    <property type="entry name" value="Adenine nucleotide alpha hydrolases-like"/>
    <property type="match status" value="1"/>
</dbReference>
<proteinExistence type="inferred from homology"/>
<keyword evidence="3 7" id="KW-0436">Ligase</keyword>
<name>A0A2B8AW21_9PROT</name>
<dbReference type="Proteomes" id="UP000225379">
    <property type="component" value="Unassembled WGS sequence"/>
</dbReference>
<dbReference type="GO" id="GO:0003952">
    <property type="term" value="F:NAD+ synthase (glutamine-hydrolyzing) activity"/>
    <property type="evidence" value="ECO:0007669"/>
    <property type="project" value="UniProtKB-UniRule"/>
</dbReference>
<keyword evidence="5 7" id="KW-0067">ATP-binding</keyword>
<reference evidence="11" key="1">
    <citation type="submission" date="2017-10" db="EMBL/GenBank/DDBJ databases">
        <authorList>
            <person name="Kravchenko I.K."/>
            <person name="Grouzdev D.S."/>
        </authorList>
    </citation>
    <scope>NUCLEOTIDE SEQUENCE [LARGE SCALE GENOMIC DNA]</scope>
    <source>
        <strain evidence="11">B2</strain>
    </source>
</reference>
<comment type="similarity">
    <text evidence="2 7">In the C-terminal section; belongs to the NAD synthetase family.</text>
</comment>
<feature type="domain" description="CN hydrolase" evidence="9">
    <location>
        <begin position="5"/>
        <end position="262"/>
    </location>
</feature>
<keyword evidence="11" id="KW-1185">Reference proteome</keyword>
<dbReference type="SUPFAM" id="SSF56317">
    <property type="entry name" value="Carbon-nitrogen hydrolase"/>
    <property type="match status" value="1"/>
</dbReference>
<evidence type="ECO:0000256" key="1">
    <source>
        <dbReference type="ARBA" id="ARBA00005188"/>
    </source>
</evidence>
<comment type="caution">
    <text evidence="10">The sequence shown here is derived from an EMBL/GenBank/DDBJ whole genome shotgun (WGS) entry which is preliminary data.</text>
</comment>
<dbReference type="PROSITE" id="PS50263">
    <property type="entry name" value="CN_HYDROLASE"/>
    <property type="match status" value="1"/>
</dbReference>
<dbReference type="InterPro" id="IPR003010">
    <property type="entry name" value="C-N_Hydrolase"/>
</dbReference>
<dbReference type="GO" id="GO:0005737">
    <property type="term" value="C:cytoplasm"/>
    <property type="evidence" value="ECO:0007669"/>
    <property type="project" value="InterPro"/>
</dbReference>
<dbReference type="Gene3D" id="3.40.50.620">
    <property type="entry name" value="HUPs"/>
    <property type="match status" value="1"/>
</dbReference>
<protein>
    <recommendedName>
        <fullName evidence="7">Glutamine-dependent NAD(+) synthetase</fullName>
        <ecNumber evidence="7">6.3.5.1</ecNumber>
    </recommendedName>
    <alternativeName>
        <fullName evidence="7">NAD(+) synthase [glutamine-hydrolyzing]</fullName>
    </alternativeName>
</protein>
<dbReference type="PANTHER" id="PTHR23090:SF9">
    <property type="entry name" value="GLUTAMINE-DEPENDENT NAD(+) SYNTHETASE"/>
    <property type="match status" value="1"/>
</dbReference>
<dbReference type="InterPro" id="IPR014729">
    <property type="entry name" value="Rossmann-like_a/b/a_fold"/>
</dbReference>
<dbReference type="GO" id="GO:0005524">
    <property type="term" value="F:ATP binding"/>
    <property type="evidence" value="ECO:0007669"/>
    <property type="project" value="UniProtKB-UniRule"/>
</dbReference>
<dbReference type="AlphaFoldDB" id="A0A2B8AW21"/>
<keyword evidence="4 7" id="KW-0547">Nucleotide-binding</keyword>
<dbReference type="PIRSF" id="PIRSF006630">
    <property type="entry name" value="NADS_GAT"/>
    <property type="match status" value="1"/>
</dbReference>
<evidence type="ECO:0000256" key="6">
    <source>
        <dbReference type="ARBA" id="ARBA00023027"/>
    </source>
</evidence>
<dbReference type="EMBL" id="PDKW01000043">
    <property type="protein sequence ID" value="PGH53154.1"/>
    <property type="molecule type" value="Genomic_DNA"/>
</dbReference>
<evidence type="ECO:0000256" key="8">
    <source>
        <dbReference type="RuleBase" id="RU003811"/>
    </source>
</evidence>
<dbReference type="RefSeq" id="WP_098739243.1">
    <property type="nucleotide sequence ID" value="NZ_PDKW01000043.1"/>
</dbReference>
<evidence type="ECO:0000313" key="10">
    <source>
        <dbReference type="EMBL" id="PGH53154.1"/>
    </source>
</evidence>
<evidence type="ECO:0000256" key="2">
    <source>
        <dbReference type="ARBA" id="ARBA00007145"/>
    </source>
</evidence>
<organism evidence="10 11">
    <name type="scientific">Azospirillum palustre</name>
    <dbReference type="NCBI Taxonomy" id="2044885"/>
    <lineage>
        <taxon>Bacteria</taxon>
        <taxon>Pseudomonadati</taxon>
        <taxon>Pseudomonadota</taxon>
        <taxon>Alphaproteobacteria</taxon>
        <taxon>Rhodospirillales</taxon>
        <taxon>Azospirillaceae</taxon>
        <taxon>Azospirillum</taxon>
    </lineage>
</organism>
<dbReference type="InterPro" id="IPR022310">
    <property type="entry name" value="NAD/GMP_synthase"/>
</dbReference>
<dbReference type="CDD" id="cd00553">
    <property type="entry name" value="NAD_synthase"/>
    <property type="match status" value="1"/>
</dbReference>
<dbReference type="InterPro" id="IPR036526">
    <property type="entry name" value="C-N_Hydrolase_sf"/>
</dbReference>
<sequence length="565" mass="57659">MTDRLSIALAQINPAAGNLAANADRLRAARAEAAARGADLVVCPAAGLSGAPLLDLAALPAFLDAVEATVQALAEDTADGGPALLVGVPWRGDSVPGGLWRDGSKRHNAALLLDGGTIAAVRFQAVTDSGEIGGPEEDRFDSGPMPGPVNVRGVRIGLLVGGDLATGDVAETLVESGAELLVAMLASPFAPGRADERVQVGVARVVESGLPLAVVNLIGGQDERVFDGGSFALAPGGRLVAQAPLFAEHLLLTRWERGDDDGWDSSEAETIAPAEGVEALYGALVLGLHDAVTKSGAPGVAVGLTGGLDSALVAAIAVDALGPERVLAVRAPLPGSPEAEFAGALADSLDDAAEIVDLLGCRLDNVALAPLLKAADSLLAPAFAGRDPAVAVDRMHSRLRAATLAALAERMGALLLSSVDRTDRLLGLAPEETGCGYAVLADVPKTAVLELARWRNGNQPAASRGPAGLVVPERVLTRRMKAETPAGLPPAEALDDLLAALVDEGMAPAGLMARGHGAETVTAVWRLVVQAEAGRRRAPPGPQVSRRRAARLRCFPIAGGFTDLM</sequence>
<dbReference type="EC" id="6.3.5.1" evidence="7"/>
<evidence type="ECO:0000256" key="4">
    <source>
        <dbReference type="ARBA" id="ARBA00022741"/>
    </source>
</evidence>
<dbReference type="UniPathway" id="UPA00253">
    <property type="reaction ID" value="UER00334"/>
</dbReference>
<dbReference type="OrthoDB" id="9760188at2"/>
<dbReference type="Pfam" id="PF00795">
    <property type="entry name" value="CN_hydrolase"/>
    <property type="match status" value="1"/>
</dbReference>
<dbReference type="CDD" id="cd07570">
    <property type="entry name" value="GAT_Gln-NAD-synth"/>
    <property type="match status" value="1"/>
</dbReference>
<keyword evidence="6 7" id="KW-0520">NAD</keyword>
<accession>A0A2B8AW21</accession>
<evidence type="ECO:0000256" key="5">
    <source>
        <dbReference type="ARBA" id="ARBA00022840"/>
    </source>
</evidence>
<gene>
    <name evidence="10" type="primary">nadE</name>
    <name evidence="10" type="ORF">CRT60_24910</name>
</gene>
<dbReference type="InterPro" id="IPR014445">
    <property type="entry name" value="Gln-dep_NAD_synthase"/>
</dbReference>
<dbReference type="Gene3D" id="3.60.110.10">
    <property type="entry name" value="Carbon-nitrogen hydrolase"/>
    <property type="match status" value="1"/>
</dbReference>